<comment type="cofactor">
    <cofactor evidence="1">
        <name>Mg(2+)</name>
        <dbReference type="ChEBI" id="CHEBI:18420"/>
    </cofactor>
</comment>
<keyword evidence="13" id="KW-0418">Kinase</keyword>
<keyword evidence="8" id="KW-0285">Flavoprotein</keyword>
<keyword evidence="9" id="KW-0288">FMN</keyword>
<keyword evidence="21" id="KW-1185">Reference proteome</keyword>
<protein>
    <recommendedName>
        <fullName evidence="7">Riboflavin kinase</fullName>
        <ecNumber evidence="6">2.7.1.26</ecNumber>
    </recommendedName>
    <alternativeName>
        <fullName evidence="16">Flavin mononucleotide kinase 1</fullName>
    </alternativeName>
</protein>
<evidence type="ECO:0000256" key="16">
    <source>
        <dbReference type="ARBA" id="ARBA00029960"/>
    </source>
</evidence>
<evidence type="ECO:0000256" key="5">
    <source>
        <dbReference type="ARBA" id="ARBA00010108"/>
    </source>
</evidence>
<evidence type="ECO:0000256" key="11">
    <source>
        <dbReference type="ARBA" id="ARBA00022723"/>
    </source>
</evidence>
<evidence type="ECO:0000256" key="15">
    <source>
        <dbReference type="ARBA" id="ARBA00022842"/>
    </source>
</evidence>
<dbReference type="EC" id="2.7.1.26" evidence="6"/>
<evidence type="ECO:0000256" key="9">
    <source>
        <dbReference type="ARBA" id="ARBA00022643"/>
    </source>
</evidence>
<keyword evidence="11" id="KW-0479">Metal-binding</keyword>
<feature type="domain" description="Riboflavin kinase" evidence="19">
    <location>
        <begin position="18"/>
        <end position="216"/>
    </location>
</feature>
<comment type="caution">
    <text evidence="20">The sequence shown here is derived from an EMBL/GenBank/DDBJ whole genome shotgun (WGS) entry which is preliminary data.</text>
</comment>
<comment type="similarity">
    <text evidence="5">Belongs to the flavokinase family.</text>
</comment>
<dbReference type="AlphaFoldDB" id="A0A1J9Q5Y8"/>
<feature type="region of interest" description="Disordered" evidence="18">
    <location>
        <begin position="82"/>
        <end position="117"/>
    </location>
</feature>
<evidence type="ECO:0000256" key="18">
    <source>
        <dbReference type="SAM" id="MobiDB-lite"/>
    </source>
</evidence>
<evidence type="ECO:0000256" key="14">
    <source>
        <dbReference type="ARBA" id="ARBA00022840"/>
    </source>
</evidence>
<evidence type="ECO:0000256" key="12">
    <source>
        <dbReference type="ARBA" id="ARBA00022741"/>
    </source>
</evidence>
<comment type="catalytic activity">
    <reaction evidence="17">
        <text>riboflavin + ATP = FMN + ADP + H(+)</text>
        <dbReference type="Rhea" id="RHEA:14357"/>
        <dbReference type="ChEBI" id="CHEBI:15378"/>
        <dbReference type="ChEBI" id="CHEBI:30616"/>
        <dbReference type="ChEBI" id="CHEBI:57986"/>
        <dbReference type="ChEBI" id="CHEBI:58210"/>
        <dbReference type="ChEBI" id="CHEBI:456216"/>
        <dbReference type="EC" id="2.7.1.26"/>
    </reaction>
</comment>
<dbReference type="GO" id="GO:0005524">
    <property type="term" value="F:ATP binding"/>
    <property type="evidence" value="ECO:0007669"/>
    <property type="project" value="UniProtKB-KW"/>
</dbReference>
<organism evidence="20 21">
    <name type="scientific">Emergomyces pasteurianus Ep9510</name>
    <dbReference type="NCBI Taxonomy" id="1447872"/>
    <lineage>
        <taxon>Eukaryota</taxon>
        <taxon>Fungi</taxon>
        <taxon>Dikarya</taxon>
        <taxon>Ascomycota</taxon>
        <taxon>Pezizomycotina</taxon>
        <taxon>Eurotiomycetes</taxon>
        <taxon>Eurotiomycetidae</taxon>
        <taxon>Onygenales</taxon>
        <taxon>Ajellomycetaceae</taxon>
        <taxon>Emergomyces</taxon>
    </lineage>
</organism>
<comment type="cofactor">
    <cofactor evidence="2">
        <name>Zn(2+)</name>
        <dbReference type="ChEBI" id="CHEBI:29105"/>
    </cofactor>
</comment>
<dbReference type="EMBL" id="LGRN01000757">
    <property type="protein sequence ID" value="OJD10557.1"/>
    <property type="molecule type" value="Genomic_DNA"/>
</dbReference>
<accession>A0A1J9Q5Y8</accession>
<dbReference type="STRING" id="1447872.A0A1J9Q5Y8"/>
<dbReference type="GO" id="GO:0046872">
    <property type="term" value="F:metal ion binding"/>
    <property type="evidence" value="ECO:0007669"/>
    <property type="project" value="UniProtKB-KW"/>
</dbReference>
<evidence type="ECO:0000256" key="3">
    <source>
        <dbReference type="ARBA" id="ARBA00003572"/>
    </source>
</evidence>
<evidence type="ECO:0000313" key="20">
    <source>
        <dbReference type="EMBL" id="OJD10557.1"/>
    </source>
</evidence>
<evidence type="ECO:0000256" key="17">
    <source>
        <dbReference type="ARBA" id="ARBA00047880"/>
    </source>
</evidence>
<evidence type="ECO:0000256" key="13">
    <source>
        <dbReference type="ARBA" id="ARBA00022777"/>
    </source>
</evidence>
<feature type="region of interest" description="Disordered" evidence="18">
    <location>
        <begin position="233"/>
        <end position="261"/>
    </location>
</feature>
<evidence type="ECO:0000256" key="10">
    <source>
        <dbReference type="ARBA" id="ARBA00022679"/>
    </source>
</evidence>
<feature type="region of interest" description="Disordered" evidence="18">
    <location>
        <begin position="149"/>
        <end position="169"/>
    </location>
</feature>
<dbReference type="Pfam" id="PF01687">
    <property type="entry name" value="Flavokinase"/>
    <property type="match status" value="1"/>
</dbReference>
<proteinExistence type="inferred from homology"/>
<evidence type="ECO:0000256" key="2">
    <source>
        <dbReference type="ARBA" id="ARBA00001947"/>
    </source>
</evidence>
<keyword evidence="15" id="KW-0460">Magnesium</keyword>
<dbReference type="Proteomes" id="UP000182235">
    <property type="component" value="Unassembled WGS sequence"/>
</dbReference>
<keyword evidence="14" id="KW-0067">ATP-binding</keyword>
<dbReference type="GO" id="GO:0008531">
    <property type="term" value="F:riboflavin kinase activity"/>
    <property type="evidence" value="ECO:0007669"/>
    <property type="project" value="UniProtKB-EC"/>
</dbReference>
<name>A0A1J9Q5Y8_9EURO</name>
<keyword evidence="12" id="KW-0547">Nucleotide-binding</keyword>
<evidence type="ECO:0000313" key="21">
    <source>
        <dbReference type="Proteomes" id="UP000182235"/>
    </source>
</evidence>
<dbReference type="VEuPathDB" id="FungiDB:AJ78_08468"/>
<dbReference type="InterPro" id="IPR023468">
    <property type="entry name" value="Riboflavin_kinase"/>
</dbReference>
<feature type="compositionally biased region" description="Polar residues" evidence="18">
    <location>
        <begin position="82"/>
        <end position="97"/>
    </location>
</feature>
<dbReference type="PANTHER" id="PTHR22749">
    <property type="entry name" value="RIBOFLAVIN KINASE/FMN ADENYLYLTRANSFERASE"/>
    <property type="match status" value="1"/>
</dbReference>
<dbReference type="GO" id="GO:0005739">
    <property type="term" value="C:mitochondrion"/>
    <property type="evidence" value="ECO:0007669"/>
    <property type="project" value="TreeGrafter"/>
</dbReference>
<evidence type="ECO:0000256" key="7">
    <source>
        <dbReference type="ARBA" id="ARBA00017394"/>
    </source>
</evidence>
<sequence length="275" mass="30331">MRPAGPRDPVAGPDSGPEPPFPMKLSGPVIKGFGRGSKELGIPTANIPPDSLSAYGDVESGVYYGVAALDPSNFKYKQETNETQTNGAIAAPTTQSKSESTNENENSNENEHENENENENVFPCVLSIGYNPFYKNTVRSVEIHLLPQFTRTPSTPNPPKTTDDQPTRFFRVPDFYGTRLNLLVLGYIRPEYDYVSLEALVEDIRIDCEVARRSLERSGYLCYVKGGVVVGGGASPDDDGDGSGNCLEDSEEKKEEEEEGRGVKVREARKWLRKF</sequence>
<dbReference type="OrthoDB" id="276388at2759"/>
<keyword evidence="10" id="KW-0808">Transferase</keyword>
<feature type="compositionally biased region" description="Acidic residues" evidence="18">
    <location>
        <begin position="248"/>
        <end position="259"/>
    </location>
</feature>
<evidence type="ECO:0000256" key="6">
    <source>
        <dbReference type="ARBA" id="ARBA00012105"/>
    </source>
</evidence>
<evidence type="ECO:0000256" key="4">
    <source>
        <dbReference type="ARBA" id="ARBA00005201"/>
    </source>
</evidence>
<dbReference type="GO" id="GO:0009231">
    <property type="term" value="P:riboflavin biosynthetic process"/>
    <property type="evidence" value="ECO:0007669"/>
    <property type="project" value="InterPro"/>
</dbReference>
<evidence type="ECO:0000259" key="19">
    <source>
        <dbReference type="SMART" id="SM00904"/>
    </source>
</evidence>
<dbReference type="UniPathway" id="UPA00276">
    <property type="reaction ID" value="UER00406"/>
</dbReference>
<dbReference type="PANTHER" id="PTHR22749:SF6">
    <property type="entry name" value="RIBOFLAVIN KINASE"/>
    <property type="match status" value="1"/>
</dbReference>
<dbReference type="SUPFAM" id="SSF82114">
    <property type="entry name" value="Riboflavin kinase-like"/>
    <property type="match status" value="1"/>
</dbReference>
<comment type="function">
    <text evidence="3">Catalyzes the phosphorylation of riboflavin (vitamin B2) to form flavin mononucleotide (FMN) coenzyme.</text>
</comment>
<dbReference type="Gene3D" id="2.40.30.30">
    <property type="entry name" value="Riboflavin kinase-like"/>
    <property type="match status" value="1"/>
</dbReference>
<dbReference type="FunFam" id="2.40.30.30:FF:000008">
    <property type="entry name" value="Riboflavin kinase"/>
    <property type="match status" value="1"/>
</dbReference>
<reference evidence="20 21" key="1">
    <citation type="submission" date="2015-07" db="EMBL/GenBank/DDBJ databases">
        <title>Emmonsia species relationships and genome sequence.</title>
        <authorList>
            <consortium name="The Broad Institute Genomics Platform"/>
            <person name="Cuomo C.A."/>
            <person name="Munoz J.F."/>
            <person name="Imamovic A."/>
            <person name="Priest M.E."/>
            <person name="Young S."/>
            <person name="Clay O.K."/>
            <person name="McEwen J.G."/>
        </authorList>
    </citation>
    <scope>NUCLEOTIDE SEQUENCE [LARGE SCALE GENOMIC DNA]</scope>
    <source>
        <strain evidence="20 21">UAMH 9510</strain>
    </source>
</reference>
<feature type="region of interest" description="Disordered" evidence="18">
    <location>
        <begin position="1"/>
        <end position="52"/>
    </location>
</feature>
<dbReference type="GO" id="GO:0009398">
    <property type="term" value="P:FMN biosynthetic process"/>
    <property type="evidence" value="ECO:0007669"/>
    <property type="project" value="UniProtKB-UniPathway"/>
</dbReference>
<evidence type="ECO:0000256" key="8">
    <source>
        <dbReference type="ARBA" id="ARBA00022630"/>
    </source>
</evidence>
<gene>
    <name evidence="20" type="ORF">AJ78_08468</name>
</gene>
<evidence type="ECO:0000256" key="1">
    <source>
        <dbReference type="ARBA" id="ARBA00001946"/>
    </source>
</evidence>
<dbReference type="InterPro" id="IPR015865">
    <property type="entry name" value="Riboflavin_kinase_bac/euk"/>
</dbReference>
<dbReference type="InterPro" id="IPR023465">
    <property type="entry name" value="Riboflavin_kinase_dom_sf"/>
</dbReference>
<dbReference type="SMART" id="SM00904">
    <property type="entry name" value="Flavokinase"/>
    <property type="match status" value="1"/>
</dbReference>
<comment type="pathway">
    <text evidence="4">Cofactor biosynthesis; FMN biosynthesis; FMN from riboflavin (ATP route): step 1/1.</text>
</comment>